<dbReference type="Proteomes" id="UP000007648">
    <property type="component" value="Unassembled WGS sequence"/>
</dbReference>
<dbReference type="PROSITE" id="PS50071">
    <property type="entry name" value="HOMEOBOX_2"/>
    <property type="match status" value="1"/>
</dbReference>
<feature type="compositionally biased region" description="Basic and acidic residues" evidence="11">
    <location>
        <begin position="201"/>
        <end position="213"/>
    </location>
</feature>
<keyword evidence="7 9" id="KW-0539">Nucleus</keyword>
<sequence length="362" mass="38395">MPDEVTEPGSATPARVSSFFIENLLGGEGKEASRGEEEDDDEDEEEEEEEEGEEDQEEARRRLRQLRAGAETREGRERCLLGAGAGAGTRAGAGARPGPCLLPPPPACCPGPAYGFGAHGYALAESPAQWYRRTHASYVGCHSPDTSDRDSPEVGEEAGRPESGCRRRSGAPGSLERLDREPDESACSSSSGGGGGGGSGRGEEDRPEPDSAEPRAAGRKKKTRTVFSRSQVFQLESTFDVKRYLSSAERAGLAASLQLTETQVKIWFQNRRNKWKRQLAADLEAASLSPSAQRLVRVPILYHENSPATGGGLAFPLSPASAPPPPPLVGFPGALGYPLAAFPTAAAASLPFLRPSQMPGLV</sequence>
<keyword evidence="6" id="KW-0804">Transcription</keyword>
<dbReference type="SMART" id="SM00389">
    <property type="entry name" value="HOX"/>
    <property type="match status" value="1"/>
</dbReference>
<dbReference type="CDD" id="cd00086">
    <property type="entry name" value="homeodomain"/>
    <property type="match status" value="1"/>
</dbReference>
<dbReference type="Gene3D" id="1.10.10.60">
    <property type="entry name" value="Homeodomain-like"/>
    <property type="match status" value="1"/>
</dbReference>
<evidence type="ECO:0000256" key="4">
    <source>
        <dbReference type="ARBA" id="ARBA00023125"/>
    </source>
</evidence>
<protein>
    <recommendedName>
        <fullName evidence="12">Homeobox domain-containing protein</fullName>
    </recommendedName>
</protein>
<reference evidence="13" key="3">
    <citation type="submission" date="2025-09" db="UniProtKB">
        <authorList>
            <consortium name="Ensembl"/>
        </authorList>
    </citation>
    <scope>IDENTIFICATION</scope>
</reference>
<gene>
    <name evidence="13" type="primary">LOC100928578</name>
</gene>
<dbReference type="GO" id="GO:0005634">
    <property type="term" value="C:nucleus"/>
    <property type="evidence" value="ECO:0007669"/>
    <property type="project" value="UniProtKB-SubCell"/>
</dbReference>
<feature type="compositionally biased region" description="Gly residues" evidence="11">
    <location>
        <begin position="191"/>
        <end position="200"/>
    </location>
</feature>
<dbReference type="InParanoid" id="G3W4W5"/>
<evidence type="ECO:0000256" key="7">
    <source>
        <dbReference type="ARBA" id="ARBA00023242"/>
    </source>
</evidence>
<dbReference type="PRINTS" id="PR00024">
    <property type="entry name" value="HOMEOBOX"/>
</dbReference>
<organism evidence="13 14">
    <name type="scientific">Sarcophilus harrisii</name>
    <name type="common">Tasmanian devil</name>
    <name type="synonym">Sarcophilus laniarius</name>
    <dbReference type="NCBI Taxonomy" id="9305"/>
    <lineage>
        <taxon>Eukaryota</taxon>
        <taxon>Metazoa</taxon>
        <taxon>Chordata</taxon>
        <taxon>Craniata</taxon>
        <taxon>Vertebrata</taxon>
        <taxon>Euteleostomi</taxon>
        <taxon>Mammalia</taxon>
        <taxon>Metatheria</taxon>
        <taxon>Dasyuromorphia</taxon>
        <taxon>Dasyuridae</taxon>
        <taxon>Sarcophilus</taxon>
    </lineage>
</organism>
<evidence type="ECO:0000256" key="2">
    <source>
        <dbReference type="ARBA" id="ARBA00022473"/>
    </source>
</evidence>
<dbReference type="PROSITE" id="PS00027">
    <property type="entry name" value="HOMEOBOX_1"/>
    <property type="match status" value="1"/>
</dbReference>
<evidence type="ECO:0000256" key="9">
    <source>
        <dbReference type="PROSITE-ProRule" id="PRU00108"/>
    </source>
</evidence>
<dbReference type="FunFam" id="1.10.10.60:FF:000053">
    <property type="entry name" value="H6 family homeobox 2"/>
    <property type="match status" value="1"/>
</dbReference>
<reference evidence="13 14" key="1">
    <citation type="journal article" date="2011" name="Proc. Natl. Acad. Sci. U.S.A.">
        <title>Genetic diversity and population structure of the endangered marsupial Sarcophilus harrisii (Tasmanian devil).</title>
        <authorList>
            <person name="Miller W."/>
            <person name="Hayes V.M."/>
            <person name="Ratan A."/>
            <person name="Petersen D.C."/>
            <person name="Wittekindt N.E."/>
            <person name="Miller J."/>
            <person name="Walenz B."/>
            <person name="Knight J."/>
            <person name="Qi J."/>
            <person name="Zhao F."/>
            <person name="Wang Q."/>
            <person name="Bedoya-Reina O.C."/>
            <person name="Katiyar N."/>
            <person name="Tomsho L.P."/>
            <person name="Kasson L.M."/>
            <person name="Hardie R.A."/>
            <person name="Woodbridge P."/>
            <person name="Tindall E.A."/>
            <person name="Bertelsen M.F."/>
            <person name="Dixon D."/>
            <person name="Pyecroft S."/>
            <person name="Helgen K.M."/>
            <person name="Lesk A.M."/>
            <person name="Pringle T.H."/>
            <person name="Patterson N."/>
            <person name="Zhang Y."/>
            <person name="Kreiss A."/>
            <person name="Woods G.M."/>
            <person name="Jones M.E."/>
            <person name="Schuster S.C."/>
        </authorList>
    </citation>
    <scope>NUCLEOTIDE SEQUENCE [LARGE SCALE GENOMIC DNA]</scope>
</reference>
<keyword evidence="5 9" id="KW-0371">Homeobox</keyword>
<dbReference type="KEGG" id="shr:100928578"/>
<evidence type="ECO:0000256" key="5">
    <source>
        <dbReference type="ARBA" id="ARBA00023155"/>
    </source>
</evidence>
<dbReference type="FunCoup" id="G3W4W5">
    <property type="interactions" value="368"/>
</dbReference>
<dbReference type="SUPFAM" id="SSF46689">
    <property type="entry name" value="Homeodomain-like"/>
    <property type="match status" value="1"/>
</dbReference>
<dbReference type="RefSeq" id="XP_003775399.3">
    <property type="nucleotide sequence ID" value="XM_003775351.3"/>
</dbReference>
<evidence type="ECO:0000313" key="14">
    <source>
        <dbReference type="Proteomes" id="UP000007648"/>
    </source>
</evidence>
<feature type="compositionally biased region" description="Acidic residues" evidence="11">
    <location>
        <begin position="36"/>
        <end position="57"/>
    </location>
</feature>
<comment type="similarity">
    <text evidence="8">Belongs to the HMX homeobox family.</text>
</comment>
<dbReference type="InterPro" id="IPR001356">
    <property type="entry name" value="HD"/>
</dbReference>
<dbReference type="InterPro" id="IPR051300">
    <property type="entry name" value="HMX_Homeobox_TF"/>
</dbReference>
<keyword evidence="14" id="KW-1185">Reference proteome</keyword>
<feature type="compositionally biased region" description="Basic and acidic residues" evidence="11">
    <location>
        <begin position="70"/>
        <end position="79"/>
    </location>
</feature>
<dbReference type="eggNOG" id="KOG0485">
    <property type="taxonomic scope" value="Eukaryota"/>
</dbReference>
<feature type="DNA-binding region" description="Homeobox" evidence="9">
    <location>
        <begin position="220"/>
        <end position="279"/>
    </location>
</feature>
<reference evidence="13" key="2">
    <citation type="submission" date="2025-08" db="UniProtKB">
        <authorList>
            <consortium name="Ensembl"/>
        </authorList>
    </citation>
    <scope>IDENTIFICATION</scope>
</reference>
<accession>G3W4W5</accession>
<keyword evidence="4 9" id="KW-0238">DNA-binding</keyword>
<dbReference type="InterPro" id="IPR009057">
    <property type="entry name" value="Homeodomain-like_sf"/>
</dbReference>
<dbReference type="Ensembl" id="ENSSHAT00000010563.2">
    <property type="protein sequence ID" value="ENSSHAP00000010470.2"/>
    <property type="gene ID" value="ENSSHAG00000009037.2"/>
</dbReference>
<dbReference type="GO" id="GO:0001227">
    <property type="term" value="F:DNA-binding transcription repressor activity, RNA polymerase II-specific"/>
    <property type="evidence" value="ECO:0007669"/>
    <property type="project" value="Ensembl"/>
</dbReference>
<keyword evidence="2" id="KW-0217">Developmental protein</keyword>
<dbReference type="InterPro" id="IPR020479">
    <property type="entry name" value="HD_metazoa"/>
</dbReference>
<evidence type="ECO:0000256" key="6">
    <source>
        <dbReference type="ARBA" id="ARBA00023163"/>
    </source>
</evidence>
<feature type="region of interest" description="Disordered" evidence="11">
    <location>
        <begin position="142"/>
        <end position="226"/>
    </location>
</feature>
<feature type="compositionally biased region" description="Basic and acidic residues" evidence="11">
    <location>
        <begin position="145"/>
        <end position="165"/>
    </location>
</feature>
<dbReference type="AlphaFoldDB" id="G3W4W5"/>
<dbReference type="GeneTree" id="ENSGT00940000162580"/>
<feature type="domain" description="Homeobox" evidence="12">
    <location>
        <begin position="218"/>
        <end position="278"/>
    </location>
</feature>
<dbReference type="HOGENOM" id="CLU_064096_2_0_1"/>
<dbReference type="GO" id="GO:0000977">
    <property type="term" value="F:RNA polymerase II transcription regulatory region sequence-specific DNA binding"/>
    <property type="evidence" value="ECO:0007669"/>
    <property type="project" value="Ensembl"/>
</dbReference>
<evidence type="ECO:0000256" key="3">
    <source>
        <dbReference type="ARBA" id="ARBA00023015"/>
    </source>
</evidence>
<proteinExistence type="inferred from homology"/>
<dbReference type="OrthoDB" id="6159439at2759"/>
<dbReference type="Pfam" id="PF00046">
    <property type="entry name" value="Homeodomain"/>
    <property type="match status" value="1"/>
</dbReference>
<evidence type="ECO:0000256" key="11">
    <source>
        <dbReference type="SAM" id="MobiDB-lite"/>
    </source>
</evidence>
<keyword evidence="3" id="KW-0805">Transcription regulation</keyword>
<evidence type="ECO:0000256" key="1">
    <source>
        <dbReference type="ARBA" id="ARBA00004123"/>
    </source>
</evidence>
<evidence type="ECO:0000256" key="10">
    <source>
        <dbReference type="RuleBase" id="RU000682"/>
    </source>
</evidence>
<dbReference type="PANTHER" id="PTHR46110:SF1">
    <property type="entry name" value="HOMEOBOX PROTEIN HMX1"/>
    <property type="match status" value="1"/>
</dbReference>
<dbReference type="InterPro" id="IPR017970">
    <property type="entry name" value="Homeobox_CS"/>
</dbReference>
<dbReference type="GeneID" id="100928578"/>
<feature type="region of interest" description="Disordered" evidence="11">
    <location>
        <begin position="1"/>
        <end position="79"/>
    </location>
</feature>
<evidence type="ECO:0000313" key="13">
    <source>
        <dbReference type="Ensembl" id="ENSSHAP00000010470.2"/>
    </source>
</evidence>
<evidence type="ECO:0000259" key="12">
    <source>
        <dbReference type="PROSITE" id="PS50071"/>
    </source>
</evidence>
<evidence type="ECO:0000256" key="8">
    <source>
        <dbReference type="ARBA" id="ARBA00038165"/>
    </source>
</evidence>
<comment type="subcellular location">
    <subcellularLocation>
        <location evidence="1 9 10">Nucleus</location>
    </subcellularLocation>
</comment>
<dbReference type="PANTHER" id="PTHR46110">
    <property type="entry name" value="HOMEOBOX PROTEIN HMX"/>
    <property type="match status" value="1"/>
</dbReference>
<name>G3W4W5_SARHA</name>